<dbReference type="PANTHER" id="PTHR42794:SF1">
    <property type="entry name" value="HEMIN IMPORT ATP-BINDING PROTEIN HMUV"/>
    <property type="match status" value="1"/>
</dbReference>
<keyword evidence="3 6" id="KW-0067">ATP-binding</keyword>
<dbReference type="InterPro" id="IPR017871">
    <property type="entry name" value="ABC_transporter-like_CS"/>
</dbReference>
<dbReference type="GO" id="GO:0016887">
    <property type="term" value="F:ATP hydrolysis activity"/>
    <property type="evidence" value="ECO:0007669"/>
    <property type="project" value="InterPro"/>
</dbReference>
<keyword evidence="6" id="KW-0378">Hydrolase</keyword>
<dbReference type="EMBL" id="AP018449">
    <property type="protein sequence ID" value="BBB92160.1"/>
    <property type="molecule type" value="Genomic_DNA"/>
</dbReference>
<gene>
    <name evidence="6" type="primary">hmuV_3</name>
    <name evidence="6" type="ORF">MAMMFC1_02845</name>
</gene>
<feature type="domain" description="ABC transporter" evidence="5">
    <location>
        <begin position="9"/>
        <end position="244"/>
    </location>
</feature>
<organism evidence="6 7">
    <name type="scientific">Methylomusa anaerophila</name>
    <dbReference type="NCBI Taxonomy" id="1930071"/>
    <lineage>
        <taxon>Bacteria</taxon>
        <taxon>Bacillati</taxon>
        <taxon>Bacillota</taxon>
        <taxon>Negativicutes</taxon>
        <taxon>Selenomonadales</taxon>
        <taxon>Sporomusaceae</taxon>
        <taxon>Methylomusa</taxon>
    </lineage>
</organism>
<accession>A0A348AM62</accession>
<sequence>MNMTAQQALTAENVSISIGVKPILRDITFTVRPGEFVGIIGPNGAGKSTLLRGLRGLTPMAAGKVKVLEQPIRNLGDKQMARVAAYMQQEVNVGFGFTALEVVLAGRYPYLKWWQNERGEDYRIAHKYMAFTGVEQLADRPVQQVSGGERQRILLAKVLTQETPLIFLDEPTASLDLLYQEEIFRYCQVMCRQGKTVLIIAHDIKLAAKFCSRLILLAGGAIVADGTPAEVITVENLEKAYGLHSAVFINKVTGNLDIHTYAAATDTAGRQTVHIIGGGGSAGNIIRVLHEKSYSLTGGVFQSGDTDTDVALAFGMDAVLGQPFSPIDAGQGEQNREKIVNADWAVLTNLYYGEQNLDNLDAAFAARKLIVIEDTPIEQRDFTGGKAVRIYRQLIERPQVTVMTAAQFVAGIDGRHNADQLEEERKKWDAYCF</sequence>
<dbReference type="Pfam" id="PF00005">
    <property type="entry name" value="ABC_tran"/>
    <property type="match status" value="1"/>
</dbReference>
<evidence type="ECO:0000256" key="1">
    <source>
        <dbReference type="ARBA" id="ARBA00022448"/>
    </source>
</evidence>
<evidence type="ECO:0000313" key="7">
    <source>
        <dbReference type="Proteomes" id="UP000276437"/>
    </source>
</evidence>
<evidence type="ECO:0000313" key="6">
    <source>
        <dbReference type="EMBL" id="BBB92160.1"/>
    </source>
</evidence>
<keyword evidence="4" id="KW-1278">Translocase</keyword>
<evidence type="ECO:0000256" key="2">
    <source>
        <dbReference type="ARBA" id="ARBA00022741"/>
    </source>
</evidence>
<keyword evidence="2" id="KW-0547">Nucleotide-binding</keyword>
<dbReference type="PROSITE" id="PS00211">
    <property type="entry name" value="ABC_TRANSPORTER_1"/>
    <property type="match status" value="1"/>
</dbReference>
<name>A0A348AM62_9FIRM</name>
<reference evidence="6 7" key="1">
    <citation type="journal article" date="2018" name="Int. J. Syst. Evol. Microbiol.">
        <title>Methylomusa anaerophila gen. nov., sp. nov., an anaerobic methanol-utilizing bacterium isolated from a microbial fuel cell.</title>
        <authorList>
            <person name="Amano N."/>
            <person name="Yamamuro A."/>
            <person name="Miyahara M."/>
            <person name="Kouzuma A."/>
            <person name="Abe T."/>
            <person name="Watanabe K."/>
        </authorList>
    </citation>
    <scope>NUCLEOTIDE SEQUENCE [LARGE SCALE GENOMIC DNA]</scope>
    <source>
        <strain evidence="6 7">MMFC1</strain>
    </source>
</reference>
<dbReference type="InterPro" id="IPR027417">
    <property type="entry name" value="P-loop_NTPase"/>
</dbReference>
<dbReference type="PROSITE" id="PS50893">
    <property type="entry name" value="ABC_TRANSPORTER_2"/>
    <property type="match status" value="1"/>
</dbReference>
<dbReference type="InterPro" id="IPR003593">
    <property type="entry name" value="AAA+_ATPase"/>
</dbReference>
<dbReference type="SUPFAM" id="SSF52540">
    <property type="entry name" value="P-loop containing nucleoside triphosphate hydrolases"/>
    <property type="match status" value="1"/>
</dbReference>
<keyword evidence="1" id="KW-0813">Transport</keyword>
<dbReference type="Gene3D" id="3.40.50.300">
    <property type="entry name" value="P-loop containing nucleotide triphosphate hydrolases"/>
    <property type="match status" value="1"/>
</dbReference>
<dbReference type="AlphaFoldDB" id="A0A348AM62"/>
<evidence type="ECO:0000256" key="3">
    <source>
        <dbReference type="ARBA" id="ARBA00022840"/>
    </source>
</evidence>
<dbReference type="GO" id="GO:0005524">
    <property type="term" value="F:ATP binding"/>
    <property type="evidence" value="ECO:0007669"/>
    <property type="project" value="UniProtKB-KW"/>
</dbReference>
<dbReference type="PANTHER" id="PTHR42794">
    <property type="entry name" value="HEMIN IMPORT ATP-BINDING PROTEIN HMUV"/>
    <property type="match status" value="1"/>
</dbReference>
<dbReference type="KEGG" id="mana:MAMMFC1_02845"/>
<dbReference type="InterPro" id="IPR003439">
    <property type="entry name" value="ABC_transporter-like_ATP-bd"/>
</dbReference>
<protein>
    <submittedName>
        <fullName evidence="6">Hemin import ATP-binding protein HmuV</fullName>
        <ecNumber evidence="6">3.6.3.-</ecNumber>
    </submittedName>
</protein>
<keyword evidence="7" id="KW-1185">Reference proteome</keyword>
<dbReference type="SMART" id="SM00382">
    <property type="entry name" value="AAA"/>
    <property type="match status" value="1"/>
</dbReference>
<proteinExistence type="predicted"/>
<dbReference type="Proteomes" id="UP000276437">
    <property type="component" value="Chromosome"/>
</dbReference>
<evidence type="ECO:0000256" key="4">
    <source>
        <dbReference type="ARBA" id="ARBA00022967"/>
    </source>
</evidence>
<evidence type="ECO:0000259" key="5">
    <source>
        <dbReference type="PROSITE" id="PS50893"/>
    </source>
</evidence>
<dbReference type="EC" id="3.6.3.-" evidence="6"/>
<dbReference type="FunFam" id="3.40.50.300:FF:000134">
    <property type="entry name" value="Iron-enterobactin ABC transporter ATP-binding protein"/>
    <property type="match status" value="1"/>
</dbReference>